<protein>
    <submittedName>
        <fullName evidence="2">Uncharacterized protein</fullName>
    </submittedName>
</protein>
<dbReference type="EMBL" id="OE000077">
    <property type="protein sequence ID" value="CAD7452328.1"/>
    <property type="molecule type" value="Genomic_DNA"/>
</dbReference>
<sequence length="124" mass="13991">MNPAASNREQHRTNKQASRQTVTSDHLSVTCRSVPRAAHQSIQDNGRKPRVCPLYTIHLVVILAGCNESEHYEVDEEYIVPQVYPYTVPVKQKTVKDVKTDIRGMRPPRSALRAPGGDIQGMWI</sequence>
<feature type="compositionally biased region" description="Polar residues" evidence="1">
    <location>
        <begin position="15"/>
        <end position="29"/>
    </location>
</feature>
<organism evidence="2">
    <name type="scientific">Timema tahoe</name>
    <dbReference type="NCBI Taxonomy" id="61484"/>
    <lineage>
        <taxon>Eukaryota</taxon>
        <taxon>Metazoa</taxon>
        <taxon>Ecdysozoa</taxon>
        <taxon>Arthropoda</taxon>
        <taxon>Hexapoda</taxon>
        <taxon>Insecta</taxon>
        <taxon>Pterygota</taxon>
        <taxon>Neoptera</taxon>
        <taxon>Polyneoptera</taxon>
        <taxon>Phasmatodea</taxon>
        <taxon>Timematodea</taxon>
        <taxon>Timematoidea</taxon>
        <taxon>Timematidae</taxon>
        <taxon>Timema</taxon>
    </lineage>
</organism>
<reference evidence="2" key="1">
    <citation type="submission" date="2020-11" db="EMBL/GenBank/DDBJ databases">
        <authorList>
            <person name="Tran Van P."/>
        </authorList>
    </citation>
    <scope>NUCLEOTIDE SEQUENCE</scope>
</reference>
<gene>
    <name evidence="2" type="ORF">TTEB3V08_LOCUS511</name>
</gene>
<proteinExistence type="predicted"/>
<evidence type="ECO:0000256" key="1">
    <source>
        <dbReference type="SAM" id="MobiDB-lite"/>
    </source>
</evidence>
<evidence type="ECO:0000313" key="2">
    <source>
        <dbReference type="EMBL" id="CAD7452328.1"/>
    </source>
</evidence>
<dbReference type="AlphaFoldDB" id="A0A7R9I933"/>
<accession>A0A7R9I933</accession>
<feature type="region of interest" description="Disordered" evidence="1">
    <location>
        <begin position="1"/>
        <end position="29"/>
    </location>
</feature>
<name>A0A7R9I933_9NEOP</name>